<protein>
    <submittedName>
        <fullName evidence="2">DUF1761 family protein</fullName>
    </submittedName>
</protein>
<dbReference type="Pfam" id="PF08570">
    <property type="entry name" value="DUF1761"/>
    <property type="match status" value="1"/>
</dbReference>
<organism evidence="2 3">
    <name type="scientific">Jiella pacifica</name>
    <dbReference type="NCBI Taxonomy" id="2696469"/>
    <lineage>
        <taxon>Bacteria</taxon>
        <taxon>Pseudomonadati</taxon>
        <taxon>Pseudomonadota</taxon>
        <taxon>Alphaproteobacteria</taxon>
        <taxon>Hyphomicrobiales</taxon>
        <taxon>Aurantimonadaceae</taxon>
        <taxon>Jiella</taxon>
    </lineage>
</organism>
<keyword evidence="3" id="KW-1185">Reference proteome</keyword>
<keyword evidence="1" id="KW-1133">Transmembrane helix</keyword>
<dbReference type="AlphaFoldDB" id="A0A6N9T4M7"/>
<keyword evidence="1" id="KW-0472">Membrane</keyword>
<proteinExistence type="predicted"/>
<feature type="transmembrane region" description="Helical" evidence="1">
    <location>
        <begin position="6"/>
        <end position="29"/>
    </location>
</feature>
<feature type="transmembrane region" description="Helical" evidence="1">
    <location>
        <begin position="78"/>
        <end position="98"/>
    </location>
</feature>
<dbReference type="Proteomes" id="UP000469011">
    <property type="component" value="Unassembled WGS sequence"/>
</dbReference>
<evidence type="ECO:0000313" key="3">
    <source>
        <dbReference type="Proteomes" id="UP000469011"/>
    </source>
</evidence>
<evidence type="ECO:0000313" key="2">
    <source>
        <dbReference type="EMBL" id="NDW06190.1"/>
    </source>
</evidence>
<dbReference type="InterPro" id="IPR013879">
    <property type="entry name" value="DUF1761"/>
</dbReference>
<dbReference type="EMBL" id="JAAAMG010000015">
    <property type="protein sequence ID" value="NDW06190.1"/>
    <property type="molecule type" value="Genomic_DNA"/>
</dbReference>
<feature type="transmembrane region" description="Helical" evidence="1">
    <location>
        <begin position="110"/>
        <end position="129"/>
    </location>
</feature>
<name>A0A6N9T4M7_9HYPH</name>
<keyword evidence="1" id="KW-0812">Transmembrane</keyword>
<sequence>MSLTAVDYFAIVLATVVSMIVGTIWYTAFARNWRRAARLEVLGGGDRTSNIFLAALAELVMATIFALLLAHFQAVTLAGALLAAFYLWLGFVATTVVVNRRFQRFGWDLALIDAGHWLFVLLGQGLVFGSF</sequence>
<gene>
    <name evidence="2" type="ORF">GTK09_17355</name>
</gene>
<accession>A0A6N9T4M7</accession>
<evidence type="ECO:0000256" key="1">
    <source>
        <dbReference type="SAM" id="Phobius"/>
    </source>
</evidence>
<reference evidence="2 3" key="1">
    <citation type="submission" date="2020-01" db="EMBL/GenBank/DDBJ databases">
        <title>Jiella pacifica sp. nov.</title>
        <authorList>
            <person name="Xue Z."/>
            <person name="Zhu S."/>
            <person name="Chen J."/>
            <person name="Yang J."/>
        </authorList>
    </citation>
    <scope>NUCLEOTIDE SEQUENCE [LARGE SCALE GENOMIC DNA]</scope>
    <source>
        <strain evidence="2 3">40Bstr34</strain>
    </source>
</reference>
<dbReference type="RefSeq" id="WP_163464730.1">
    <property type="nucleotide sequence ID" value="NZ_JAAAMG010000015.1"/>
</dbReference>
<feature type="transmembrane region" description="Helical" evidence="1">
    <location>
        <begin position="50"/>
        <end position="72"/>
    </location>
</feature>
<comment type="caution">
    <text evidence="2">The sequence shown here is derived from an EMBL/GenBank/DDBJ whole genome shotgun (WGS) entry which is preliminary data.</text>
</comment>